<dbReference type="InterPro" id="IPR052155">
    <property type="entry name" value="Biofilm_reg_signaling"/>
</dbReference>
<dbReference type="SUPFAM" id="SSF55073">
    <property type="entry name" value="Nucleotide cyclase"/>
    <property type="match status" value="1"/>
</dbReference>
<dbReference type="InterPro" id="IPR043128">
    <property type="entry name" value="Rev_trsase/Diguanyl_cyclase"/>
</dbReference>
<dbReference type="PANTHER" id="PTHR44757:SF2">
    <property type="entry name" value="BIOFILM ARCHITECTURE MAINTENANCE PROTEIN MBAA"/>
    <property type="match status" value="1"/>
</dbReference>
<reference evidence="2 3" key="1">
    <citation type="submission" date="2023-02" db="EMBL/GenBank/DDBJ databases">
        <title>Bacterial whole genome sequence for Curvibacter sp. HBC28.</title>
        <authorList>
            <person name="Le V."/>
            <person name="Ko S.-R."/>
            <person name="Ahn C.-Y."/>
            <person name="Oh H.-M."/>
        </authorList>
    </citation>
    <scope>NUCLEOTIDE SEQUENCE [LARGE SCALE GENOMIC DNA]</scope>
    <source>
        <strain evidence="2 3">HBC28</strain>
    </source>
</reference>
<sequence length="492" mass="56030">MTTTLPTDFEHIFELAPVSLWLEDFSALKRFFERLRAEGVTDLKTHLIHRPALVAEGTACIRVLRVNAQTLKLFAARDPAHLLDNLGQVFRDDMLEQVVEEWTQLWEGQLEFSNQTVNYTLDGRRLDVLVRARILQGHEGDWGRVMVSLEDVTDSQSNLSRLAHSERYARDLFEHSPVSLWVEDFSAVKRLLDEAREQGIRDFPTFIRVHPEFVTRCMQEIRVIDVNRLTLDMFGARDKQHLLNSLDQLFRDEMVESFSDQLIDLWQGKLEQQREVSNYSLSGDKLHIHMQFSVLQGHEADWDLVLVSLVDITARKKAEAYLEYLGKHDVLTRLRNRAYYADELNRLARRGPWPVSVLVIDLNGLKSVNDEEGHAAGDALLRRAGEVLAKAVDSPACAARIGGDEFAVLLPATDARAAMAMRERILSLLELNNQFYTGRPLTLSMGIATCQQGESLDVAVSRADQAMYAEKARYYQQQDADRRLNSDGSPAP</sequence>
<comment type="caution">
    <text evidence="2">The sequence shown here is derived from an EMBL/GenBank/DDBJ whole genome shotgun (WGS) entry which is preliminary data.</text>
</comment>
<dbReference type="Gene3D" id="3.30.70.270">
    <property type="match status" value="1"/>
</dbReference>
<dbReference type="CDD" id="cd00130">
    <property type="entry name" value="PAS"/>
    <property type="match status" value="1"/>
</dbReference>
<protein>
    <submittedName>
        <fullName evidence="2">GGDEF domain-containing protein</fullName>
    </submittedName>
</protein>
<organism evidence="2 3">
    <name type="scientific">Curvibacter microcysteis</name>
    <dbReference type="NCBI Taxonomy" id="3026419"/>
    <lineage>
        <taxon>Bacteria</taxon>
        <taxon>Pseudomonadati</taxon>
        <taxon>Pseudomonadota</taxon>
        <taxon>Betaproteobacteria</taxon>
        <taxon>Burkholderiales</taxon>
        <taxon>Comamonadaceae</taxon>
        <taxon>Curvibacter</taxon>
    </lineage>
</organism>
<dbReference type="Pfam" id="PF00990">
    <property type="entry name" value="GGDEF"/>
    <property type="match status" value="1"/>
</dbReference>
<dbReference type="Gene3D" id="3.30.450.20">
    <property type="entry name" value="PAS domain"/>
    <property type="match status" value="2"/>
</dbReference>
<accession>A0ABT5MC59</accession>
<dbReference type="InterPro" id="IPR029787">
    <property type="entry name" value="Nucleotide_cyclase"/>
</dbReference>
<dbReference type="PANTHER" id="PTHR44757">
    <property type="entry name" value="DIGUANYLATE CYCLASE DGCP"/>
    <property type="match status" value="1"/>
</dbReference>
<dbReference type="Pfam" id="PF13426">
    <property type="entry name" value="PAS_9"/>
    <property type="match status" value="2"/>
</dbReference>
<feature type="domain" description="GGDEF" evidence="1">
    <location>
        <begin position="353"/>
        <end position="486"/>
    </location>
</feature>
<dbReference type="SMART" id="SM00267">
    <property type="entry name" value="GGDEF"/>
    <property type="match status" value="1"/>
</dbReference>
<dbReference type="InterPro" id="IPR000014">
    <property type="entry name" value="PAS"/>
</dbReference>
<dbReference type="EMBL" id="JAQSIO010000001">
    <property type="protein sequence ID" value="MDD0813970.1"/>
    <property type="molecule type" value="Genomic_DNA"/>
</dbReference>
<proteinExistence type="predicted"/>
<gene>
    <name evidence="2" type="ORF">PSQ39_04935</name>
</gene>
<dbReference type="NCBIfam" id="TIGR00254">
    <property type="entry name" value="GGDEF"/>
    <property type="match status" value="1"/>
</dbReference>
<name>A0ABT5MC59_9BURK</name>
<dbReference type="PROSITE" id="PS50887">
    <property type="entry name" value="GGDEF"/>
    <property type="match status" value="1"/>
</dbReference>
<keyword evidence="3" id="KW-1185">Reference proteome</keyword>
<dbReference type="RefSeq" id="WP_273925557.1">
    <property type="nucleotide sequence ID" value="NZ_JAQSIO010000001.1"/>
</dbReference>
<dbReference type="CDD" id="cd01949">
    <property type="entry name" value="GGDEF"/>
    <property type="match status" value="1"/>
</dbReference>
<dbReference type="InterPro" id="IPR000160">
    <property type="entry name" value="GGDEF_dom"/>
</dbReference>
<evidence type="ECO:0000259" key="1">
    <source>
        <dbReference type="PROSITE" id="PS50887"/>
    </source>
</evidence>
<evidence type="ECO:0000313" key="2">
    <source>
        <dbReference type="EMBL" id="MDD0813970.1"/>
    </source>
</evidence>
<dbReference type="Proteomes" id="UP001528672">
    <property type="component" value="Unassembled WGS sequence"/>
</dbReference>
<evidence type="ECO:0000313" key="3">
    <source>
        <dbReference type="Proteomes" id="UP001528672"/>
    </source>
</evidence>
<dbReference type="SUPFAM" id="SSF55785">
    <property type="entry name" value="PYP-like sensor domain (PAS domain)"/>
    <property type="match status" value="2"/>
</dbReference>
<dbReference type="InterPro" id="IPR035965">
    <property type="entry name" value="PAS-like_dom_sf"/>
</dbReference>